<feature type="transmembrane region" description="Helical" evidence="6">
    <location>
        <begin position="181"/>
        <end position="201"/>
    </location>
</feature>
<keyword evidence="3 6" id="KW-0812">Transmembrane</keyword>
<feature type="transmembrane region" description="Helical" evidence="6">
    <location>
        <begin position="32"/>
        <end position="52"/>
    </location>
</feature>
<name>A0A1L4BPR5_9GAMM</name>
<evidence type="ECO:0000256" key="5">
    <source>
        <dbReference type="ARBA" id="ARBA00023136"/>
    </source>
</evidence>
<dbReference type="OrthoDB" id="9810556at2"/>
<dbReference type="PANTHER" id="PTHR32322:SF2">
    <property type="entry name" value="EAMA DOMAIN-CONTAINING PROTEIN"/>
    <property type="match status" value="1"/>
</dbReference>
<proteinExistence type="inferred from homology"/>
<dbReference type="InterPro" id="IPR000620">
    <property type="entry name" value="EamA_dom"/>
</dbReference>
<evidence type="ECO:0000256" key="4">
    <source>
        <dbReference type="ARBA" id="ARBA00022989"/>
    </source>
</evidence>
<evidence type="ECO:0000259" key="7">
    <source>
        <dbReference type="Pfam" id="PF00892"/>
    </source>
</evidence>
<dbReference type="InterPro" id="IPR050638">
    <property type="entry name" value="AA-Vitamin_Transporters"/>
</dbReference>
<protein>
    <recommendedName>
        <fullName evidence="7">EamA domain-containing protein</fullName>
    </recommendedName>
</protein>
<feature type="domain" description="EamA" evidence="7">
    <location>
        <begin position="150"/>
        <end position="285"/>
    </location>
</feature>
<feature type="transmembrane region" description="Helical" evidence="6">
    <location>
        <begin position="119"/>
        <end position="137"/>
    </location>
</feature>
<comment type="subcellular location">
    <subcellularLocation>
        <location evidence="1">Membrane</location>
        <topology evidence="1">Multi-pass membrane protein</topology>
    </subcellularLocation>
</comment>
<keyword evidence="4 6" id="KW-1133">Transmembrane helix</keyword>
<feature type="transmembrane region" description="Helical" evidence="6">
    <location>
        <begin position="207"/>
        <end position="234"/>
    </location>
</feature>
<comment type="similarity">
    <text evidence="2">Belongs to the EamA transporter family.</text>
</comment>
<evidence type="ECO:0000313" key="8">
    <source>
        <dbReference type="EMBL" id="API85840.1"/>
    </source>
</evidence>
<reference evidence="8 9" key="1">
    <citation type="journal article" date="2016" name="Appl. Environ. Microbiol.">
        <title>Whole genome relationships among Francisella bacteria of diverse origin define new species and provide specific regions for detection.</title>
        <authorList>
            <person name="Challacombe J.F."/>
            <person name="Petersen J.M."/>
            <person name="Gallegos-Graves V."/>
            <person name="Hodge D."/>
            <person name="Pillai S."/>
            <person name="Kuske C.R."/>
        </authorList>
    </citation>
    <scope>NUCLEOTIDE SEQUENCE [LARGE SCALE GENOMIC DNA]</scope>
    <source>
        <strain evidence="9">TX07-7310</strain>
    </source>
</reference>
<gene>
    <name evidence="8" type="ORF">F7310_00040</name>
</gene>
<feature type="transmembrane region" description="Helical" evidence="6">
    <location>
        <begin position="246"/>
        <end position="263"/>
    </location>
</feature>
<sequence length="290" mass="32226">MLKKYSLLIAIGLIWGSQFIFQKEAIENFPPILIALARSSIGCIVLCSVCYFLKLKSNSFKKDFAIYSLIAFLEATMPFMLIPWGQKFASPSITAILTGTVPFFVVLLGPFIVKSRITISNTLSISVGFIGLIVLFYPDLVSQNHSFNILGILAILIATTSFALALLLLSKFCFHDNPVIVSRNILIASTIQLIILIIIFRPNYSNIHYSIFSLSSLLYLGVFCAGIVYFLYAFLIKLAGPVFTSFTNYLVPLFGVIFGILINHDPSNLTVWISLIIILSAVSLNYITRH</sequence>
<dbReference type="STRING" id="573570.F7310_00040"/>
<evidence type="ECO:0000256" key="6">
    <source>
        <dbReference type="SAM" id="Phobius"/>
    </source>
</evidence>
<dbReference type="AlphaFoldDB" id="A0A1L4BPR5"/>
<feature type="transmembrane region" description="Helical" evidence="6">
    <location>
        <begin position="149"/>
        <end position="169"/>
    </location>
</feature>
<feature type="transmembrane region" description="Helical" evidence="6">
    <location>
        <begin position="88"/>
        <end position="112"/>
    </location>
</feature>
<dbReference type="Pfam" id="PF00892">
    <property type="entry name" value="EamA"/>
    <property type="match status" value="2"/>
</dbReference>
<evidence type="ECO:0000313" key="9">
    <source>
        <dbReference type="Proteomes" id="UP000184222"/>
    </source>
</evidence>
<feature type="transmembrane region" description="Helical" evidence="6">
    <location>
        <begin position="269"/>
        <end position="287"/>
    </location>
</feature>
<dbReference type="PANTHER" id="PTHR32322">
    <property type="entry name" value="INNER MEMBRANE TRANSPORTER"/>
    <property type="match status" value="1"/>
</dbReference>
<dbReference type="Proteomes" id="UP000184222">
    <property type="component" value="Chromosome"/>
</dbReference>
<dbReference type="EMBL" id="CP016796">
    <property type="protein sequence ID" value="API85840.1"/>
    <property type="molecule type" value="Genomic_DNA"/>
</dbReference>
<dbReference type="KEGG" id="frx:F7310_00040"/>
<evidence type="ECO:0000256" key="1">
    <source>
        <dbReference type="ARBA" id="ARBA00004141"/>
    </source>
</evidence>
<feature type="transmembrane region" description="Helical" evidence="6">
    <location>
        <begin position="64"/>
        <end position="82"/>
    </location>
</feature>
<evidence type="ECO:0000256" key="3">
    <source>
        <dbReference type="ARBA" id="ARBA00022692"/>
    </source>
</evidence>
<dbReference type="GO" id="GO:0016020">
    <property type="term" value="C:membrane"/>
    <property type="evidence" value="ECO:0007669"/>
    <property type="project" value="UniProtKB-SubCell"/>
</dbReference>
<dbReference type="InterPro" id="IPR037185">
    <property type="entry name" value="EmrE-like"/>
</dbReference>
<evidence type="ECO:0000256" key="2">
    <source>
        <dbReference type="ARBA" id="ARBA00007362"/>
    </source>
</evidence>
<keyword evidence="9" id="KW-1185">Reference proteome</keyword>
<dbReference type="RefSeq" id="WP_072711041.1">
    <property type="nucleotide sequence ID" value="NZ_CP016796.1"/>
</dbReference>
<dbReference type="SUPFAM" id="SSF103481">
    <property type="entry name" value="Multidrug resistance efflux transporter EmrE"/>
    <property type="match status" value="2"/>
</dbReference>
<keyword evidence="5 6" id="KW-0472">Membrane</keyword>
<organism evidence="8 9">
    <name type="scientific">Francisella uliginis</name>
    <dbReference type="NCBI Taxonomy" id="573570"/>
    <lineage>
        <taxon>Bacteria</taxon>
        <taxon>Pseudomonadati</taxon>
        <taxon>Pseudomonadota</taxon>
        <taxon>Gammaproteobacteria</taxon>
        <taxon>Thiotrichales</taxon>
        <taxon>Francisellaceae</taxon>
        <taxon>Francisella</taxon>
    </lineage>
</organism>
<feature type="domain" description="EamA" evidence="7">
    <location>
        <begin position="5"/>
        <end position="136"/>
    </location>
</feature>
<accession>A0A1L4BPR5</accession>